<organism evidence="1 2">
    <name type="scientific">Litchfieldella anticariensis (strain DSM 16096 / CECT 5854 / CIP 108499 / LMG 22089 / FP35)</name>
    <name type="common">Halomonas anticariensis</name>
    <dbReference type="NCBI Taxonomy" id="1121939"/>
    <lineage>
        <taxon>Bacteria</taxon>
        <taxon>Pseudomonadati</taxon>
        <taxon>Pseudomonadota</taxon>
        <taxon>Gammaproteobacteria</taxon>
        <taxon>Oceanospirillales</taxon>
        <taxon>Halomonadaceae</taxon>
        <taxon>Litchfieldella</taxon>
    </lineage>
</organism>
<name>S2KJR8_LITA3</name>
<dbReference type="STRING" id="1121939.L861_15050"/>
<proteinExistence type="predicted"/>
<dbReference type="Pfam" id="PF05488">
    <property type="entry name" value="PAAR_motif"/>
    <property type="match status" value="1"/>
</dbReference>
<gene>
    <name evidence="1" type="ORF">L861_15050</name>
</gene>
<keyword evidence="2" id="KW-1185">Reference proteome</keyword>
<dbReference type="CDD" id="cd14743">
    <property type="entry name" value="PAAR_CT_1"/>
    <property type="match status" value="1"/>
</dbReference>
<dbReference type="PATRIC" id="fig|1121939.11.peg.2250"/>
<protein>
    <recommendedName>
        <fullName evidence="3">PAAR repeat-containing protein</fullName>
    </recommendedName>
</protein>
<dbReference type="InterPro" id="IPR008727">
    <property type="entry name" value="PAAR_motif"/>
</dbReference>
<dbReference type="eggNOG" id="COG4104">
    <property type="taxonomic scope" value="Bacteria"/>
</dbReference>
<dbReference type="EMBL" id="ASTJ01000025">
    <property type="protein sequence ID" value="EPC02352.1"/>
    <property type="molecule type" value="Genomic_DNA"/>
</dbReference>
<dbReference type="OrthoDB" id="7064929at2"/>
<dbReference type="Proteomes" id="UP000014463">
    <property type="component" value="Unassembled WGS sequence"/>
</dbReference>
<dbReference type="RefSeq" id="WP_016416755.1">
    <property type="nucleotide sequence ID" value="NZ_AUAB01000002.1"/>
</dbReference>
<reference evidence="1 2" key="1">
    <citation type="journal article" date="2013" name="Genome Announc.">
        <title>Draft genome sequence of the moderately halophilic gammaproteobacterium Halomonas anticariensis FP35.</title>
        <authorList>
            <person name="Tahrioui A."/>
            <person name="Quesada E."/>
            <person name="Llamas I."/>
        </authorList>
    </citation>
    <scope>NUCLEOTIDE SEQUENCE [LARGE SCALE GENOMIC DNA]</scope>
    <source>
        <strain evidence="2">DSM 16096 / CECT 5854 / LMG 22089 / FP35</strain>
    </source>
</reference>
<dbReference type="AlphaFoldDB" id="S2KJR8"/>
<accession>S2KJR8</accession>
<evidence type="ECO:0008006" key="3">
    <source>
        <dbReference type="Google" id="ProtNLM"/>
    </source>
</evidence>
<comment type="caution">
    <text evidence="1">The sequence shown here is derived from an EMBL/GenBank/DDBJ whole genome shotgun (WGS) entry which is preliminary data.</text>
</comment>
<sequence length="159" mass="16359">MDLAKLGDLVACPCKGGPHHIVTGAKRTLVDNMPAARAGDKSSCGASIVTGLDWYQIEDAPAAVHGSATSCGGQVIAASTVKIGSPRGGAMQPLSPAKGESYNRRVIFKDASGKPYASVAYRLELDSGEVLEGVTDANGEANIADSRFVSSGVRILVKE</sequence>
<evidence type="ECO:0000313" key="2">
    <source>
        <dbReference type="Proteomes" id="UP000014463"/>
    </source>
</evidence>
<dbReference type="Gene3D" id="2.60.200.60">
    <property type="match status" value="2"/>
</dbReference>
<evidence type="ECO:0000313" key="1">
    <source>
        <dbReference type="EMBL" id="EPC02352.1"/>
    </source>
</evidence>